<dbReference type="PROSITE" id="PS51335">
    <property type="entry name" value="ELMO"/>
    <property type="match status" value="1"/>
</dbReference>
<dbReference type="InterPro" id="IPR006816">
    <property type="entry name" value="ELMO_dom"/>
</dbReference>
<dbReference type="Gene3D" id="1.25.10.10">
    <property type="entry name" value="Leucine-rich Repeat Variant"/>
    <property type="match status" value="1"/>
</dbReference>
<dbReference type="OrthoDB" id="28413at2759"/>
<comment type="caution">
    <text evidence="7">The sequence shown here is derived from an EMBL/GenBank/DDBJ whole genome shotgun (WGS) entry which is preliminary data.</text>
</comment>
<accession>A0A9P3PV19</accession>
<evidence type="ECO:0000313" key="7">
    <source>
        <dbReference type="EMBL" id="GLB41822.1"/>
    </source>
</evidence>
<dbReference type="SUPFAM" id="SSF48371">
    <property type="entry name" value="ARM repeat"/>
    <property type="match status" value="1"/>
</dbReference>
<comment type="function">
    <text evidence="4">Involved in cytoskeletal rearrangements required for phagocytosis of apoptotic cells and cell motility. Acts in association with DOCK1 and CRK. Was initially proposed to be required in complex with DOCK1 to activate Rac Rho small GTPases. May enhance the guanine nucleotide exchange factor (GEF) activity of DOCK1.</text>
</comment>
<dbReference type="GO" id="GO:0005886">
    <property type="term" value="C:plasma membrane"/>
    <property type="evidence" value="ECO:0007669"/>
    <property type="project" value="TreeGrafter"/>
</dbReference>
<keyword evidence="5" id="KW-0862">Zinc</keyword>
<keyword evidence="3" id="KW-0729">SH3-binding</keyword>
<evidence type="ECO:0000256" key="2">
    <source>
        <dbReference type="ARBA" id="ARBA00022907"/>
    </source>
</evidence>
<dbReference type="GO" id="GO:0006508">
    <property type="term" value="P:proteolysis"/>
    <property type="evidence" value="ECO:0007669"/>
    <property type="project" value="UniProtKB-KW"/>
</dbReference>
<evidence type="ECO:0000313" key="8">
    <source>
        <dbReference type="Proteomes" id="UP001063166"/>
    </source>
</evidence>
<dbReference type="InterPro" id="IPR011989">
    <property type="entry name" value="ARM-like"/>
</dbReference>
<evidence type="ECO:0000256" key="5">
    <source>
        <dbReference type="RuleBase" id="RU361240"/>
    </source>
</evidence>
<organism evidence="7 8">
    <name type="scientific">Lyophyllum shimeji</name>
    <name type="common">Hon-shimeji</name>
    <name type="synonym">Tricholoma shimeji</name>
    <dbReference type="NCBI Taxonomy" id="47721"/>
    <lineage>
        <taxon>Eukaryota</taxon>
        <taxon>Fungi</taxon>
        <taxon>Dikarya</taxon>
        <taxon>Basidiomycota</taxon>
        <taxon>Agaricomycotina</taxon>
        <taxon>Agaricomycetes</taxon>
        <taxon>Agaricomycetidae</taxon>
        <taxon>Agaricales</taxon>
        <taxon>Tricholomatineae</taxon>
        <taxon>Lyophyllaceae</taxon>
        <taxon>Lyophyllum</taxon>
    </lineage>
</organism>
<keyword evidence="5" id="KW-0645">Protease</keyword>
<dbReference type="InterPro" id="IPR011993">
    <property type="entry name" value="PH-like_dom_sf"/>
</dbReference>
<evidence type="ECO:0000256" key="4">
    <source>
        <dbReference type="ARBA" id="ARBA00024863"/>
    </source>
</evidence>
<feature type="chain" id="PRO_5040540816" description="Peptide hydrolase" evidence="5">
    <location>
        <begin position="21"/>
        <end position="1184"/>
    </location>
</feature>
<keyword evidence="2" id="KW-0581">Phagocytosis</keyword>
<sequence length="1184" mass="131484">MKFQSTFNLILAALTLVAQAAPILHAEIVEKSAQGLRLLSLAEGAEPVWKTEDEKLQLMRAGVKFFDVTEVYELEKSSPASNEYSVAATFPAPSHQAALAPILNTLSITNMQNYLSSLTAFNNRYYKSSTGAQASTFILNTVKDIISSRSDITAAPFTHSWAQSSVIVKIPGTKASSPVTIIGAHMDSINLDSPTNGRAPGADDDGTGTVNLLEGLRALVAAGFKPSTPVEFHWYSGEEAGLLGSQAIATAYKNAGINVKAFMELDMSGYFKPGSKEVMALEADYIDEGLNTFLKALITAYSRIPWTMDTPCGYACSDHASWYKVGFPSSFPYEAVTGNDDPNIHSAGDTTSVSGFSWAHSLEFAKIGVAYLRSLILPSSSPWYNRVNIFPCPVQRLRVVFRPFVHYPVVLVSDVAIVAIFVLLAHRPMSTNGPSSTPNGSQVRSGALVPTNNVTTMDGLTVRARIDPSLTVDDVVKQLCINLKIKESPAHFALRDETDELVTNDNLRKKIKGKVNLKLVNSPIREARETAEKLSQRNERNIKLVLFSLQKFIREEQFAQEFLSHDGLHELIDVIYSSNGNTLAYALTAMQNLMELDYGWAALDNDFILKVVKILASPTSLINVCRPATAILKKLVEADPMSAPGPLLASSSRSPPALPPGSVYRYGFHVVFEQMRKEERLLETVVNRLGSADTAMAQYSMMLINSLLSHANDARWEEFIADLERLNVRKAVIRLMSLHIMEDLTSCILDFQANIVRVTYRKKTTVVDPESEPSHAAALQYIWANSKLPEETDEHGATLKWRKLGFDSEDMVQEFSEAGVLGLDCLKKFVENDLDFSKLILEQLSRAPERRCSIAKASNEVVELLSEHWAIYAPGYSTSTTFQPFFLDFYRVHSLATRFFLRMWTESGAATGDFTRVVALVRSQIKVALRSENVRSWHDVEHDFNEHEYRAVRDRQMKELELEDDLLSKLPVRNLRAKLYKESYEFVKQQRIQCLLQGAWFVNALPQSSPREHTRRPARPWRFMRLDTGSKYLHYVDSAVKFPVRSGLEDLPERIDVSMISEIATGPCCPPPNVLRDQNDLPPTSPLIPSPLSFSLLSAHEGSLADLIAPDQSRWADWTDGLNMLRRDGGHVASKETAGFVQALTEIGLKIKLLDLSGEKVEIPSGLAAGPPPTNTDFFFADLL</sequence>
<dbReference type="GO" id="GO:0008233">
    <property type="term" value="F:peptidase activity"/>
    <property type="evidence" value="ECO:0007669"/>
    <property type="project" value="UniProtKB-KW"/>
</dbReference>
<dbReference type="GO" id="GO:0006915">
    <property type="term" value="P:apoptotic process"/>
    <property type="evidence" value="ECO:0007669"/>
    <property type="project" value="UniProtKB-KW"/>
</dbReference>
<keyword evidence="5" id="KW-0378">Hydrolase</keyword>
<feature type="domain" description="ELMO" evidence="6">
    <location>
        <begin position="774"/>
        <end position="929"/>
    </location>
</feature>
<keyword evidence="8" id="KW-1185">Reference proteome</keyword>
<proteinExistence type="inferred from homology"/>
<dbReference type="Pfam" id="PF16457">
    <property type="entry name" value="PH_12"/>
    <property type="match status" value="1"/>
</dbReference>
<dbReference type="PANTHER" id="PTHR12771:SF56">
    <property type="entry name" value="CED-12"/>
    <property type="match status" value="1"/>
</dbReference>
<dbReference type="SUPFAM" id="SSF53187">
    <property type="entry name" value="Zn-dependent exopeptidases"/>
    <property type="match status" value="1"/>
</dbReference>
<dbReference type="CDD" id="cd03879">
    <property type="entry name" value="M28_AAP"/>
    <property type="match status" value="1"/>
</dbReference>
<reference evidence="7" key="1">
    <citation type="submission" date="2022-07" db="EMBL/GenBank/DDBJ databases">
        <title>The genome of Lyophyllum shimeji provides insight into the initial evolution of ectomycorrhizal fungal genome.</title>
        <authorList>
            <person name="Kobayashi Y."/>
            <person name="Shibata T."/>
            <person name="Hirakawa H."/>
            <person name="Shigenobu S."/>
            <person name="Nishiyama T."/>
            <person name="Yamada A."/>
            <person name="Hasebe M."/>
            <person name="Kawaguchi M."/>
        </authorList>
    </citation>
    <scope>NUCLEOTIDE SEQUENCE</scope>
    <source>
        <strain evidence="7">AT787</strain>
    </source>
</reference>
<dbReference type="PANTHER" id="PTHR12771">
    <property type="entry name" value="ENGULFMENT AND CELL MOTILITY"/>
    <property type="match status" value="1"/>
</dbReference>
<dbReference type="Gene3D" id="2.30.29.30">
    <property type="entry name" value="Pleckstrin-homology domain (PH domain)/Phosphotyrosine-binding domain (PTB)"/>
    <property type="match status" value="1"/>
</dbReference>
<evidence type="ECO:0000256" key="1">
    <source>
        <dbReference type="ARBA" id="ARBA00022703"/>
    </source>
</evidence>
<dbReference type="Pfam" id="PF04727">
    <property type="entry name" value="ELMO_CED12"/>
    <property type="match status" value="1"/>
</dbReference>
<evidence type="ECO:0000259" key="6">
    <source>
        <dbReference type="PROSITE" id="PS51335"/>
    </source>
</evidence>
<dbReference type="EMBL" id="BRPK01000010">
    <property type="protein sequence ID" value="GLB41822.1"/>
    <property type="molecule type" value="Genomic_DNA"/>
</dbReference>
<keyword evidence="5" id="KW-0732">Signal</keyword>
<dbReference type="InterPro" id="IPR016024">
    <property type="entry name" value="ARM-type_fold"/>
</dbReference>
<dbReference type="InterPro" id="IPR001849">
    <property type="entry name" value="PH_domain"/>
</dbReference>
<keyword evidence="1" id="KW-0053">Apoptosis</keyword>
<dbReference type="Pfam" id="PF04389">
    <property type="entry name" value="Peptidase_M28"/>
    <property type="match status" value="1"/>
</dbReference>
<dbReference type="InterPro" id="IPR024574">
    <property type="entry name" value="ELMO_ARM"/>
</dbReference>
<evidence type="ECO:0000256" key="3">
    <source>
        <dbReference type="ARBA" id="ARBA00023036"/>
    </source>
</evidence>
<dbReference type="EC" id="3.4.-.-" evidence="5"/>
<dbReference type="InterPro" id="IPR007484">
    <property type="entry name" value="Peptidase_M28"/>
</dbReference>
<keyword evidence="5" id="KW-0479">Metal-binding</keyword>
<dbReference type="Proteomes" id="UP001063166">
    <property type="component" value="Unassembled WGS sequence"/>
</dbReference>
<dbReference type="GO" id="GO:0048870">
    <property type="term" value="P:cell motility"/>
    <property type="evidence" value="ECO:0007669"/>
    <property type="project" value="TreeGrafter"/>
</dbReference>
<dbReference type="Pfam" id="PF11841">
    <property type="entry name" value="ELMO_ARM"/>
    <property type="match status" value="1"/>
</dbReference>
<dbReference type="Gene3D" id="3.40.630.10">
    <property type="entry name" value="Zn peptidases"/>
    <property type="match status" value="1"/>
</dbReference>
<dbReference type="InterPro" id="IPR050868">
    <property type="entry name" value="ELMO_domain-containing"/>
</dbReference>
<comment type="similarity">
    <text evidence="5">Belongs to the peptidase M28 family.</text>
</comment>
<protein>
    <recommendedName>
        <fullName evidence="5">Peptide hydrolase</fullName>
        <ecNumber evidence="5">3.4.-.-</ecNumber>
    </recommendedName>
</protein>
<gene>
    <name evidence="7" type="ORF">LshimejAT787_1004220</name>
</gene>
<feature type="signal peptide" evidence="5">
    <location>
        <begin position="1"/>
        <end position="20"/>
    </location>
</feature>
<dbReference type="GO" id="GO:0017124">
    <property type="term" value="F:SH3 domain binding"/>
    <property type="evidence" value="ECO:0007669"/>
    <property type="project" value="UniProtKB-KW"/>
</dbReference>
<name>A0A9P3PV19_LYOSH</name>
<dbReference type="GO" id="GO:0007015">
    <property type="term" value="P:actin filament organization"/>
    <property type="evidence" value="ECO:0007669"/>
    <property type="project" value="TreeGrafter"/>
</dbReference>
<dbReference type="AlphaFoldDB" id="A0A9P3PV19"/>
<dbReference type="GO" id="GO:0046872">
    <property type="term" value="F:metal ion binding"/>
    <property type="evidence" value="ECO:0007669"/>
    <property type="project" value="UniProtKB-KW"/>
</dbReference>